<protein>
    <submittedName>
        <fullName evidence="2">Replicative DNA helicase</fullName>
    </submittedName>
</protein>
<dbReference type="WBParaSite" id="ALUE_0000837501-mRNA-1">
    <property type="protein sequence ID" value="ALUE_0000837501-mRNA-1"/>
    <property type="gene ID" value="ALUE_0000837501"/>
</dbReference>
<accession>A0A0M3HY47</accession>
<evidence type="ECO:0000313" key="1">
    <source>
        <dbReference type="Proteomes" id="UP000036681"/>
    </source>
</evidence>
<proteinExistence type="predicted"/>
<sequence length="74" mass="8155">MTEAELRRGVHQAAGLFKNSRGLYAFAKSSSHIKSCDYLRVLGRLARQRGVIILCCPQLSVASIIRAFGTSEPF</sequence>
<reference evidence="2" key="1">
    <citation type="submission" date="2017-02" db="UniProtKB">
        <authorList>
            <consortium name="WormBaseParasite"/>
        </authorList>
    </citation>
    <scope>IDENTIFICATION</scope>
</reference>
<dbReference type="AlphaFoldDB" id="A0A0M3HY47"/>
<name>A0A0M3HY47_ASCLU</name>
<keyword evidence="1" id="KW-1185">Reference proteome</keyword>
<dbReference type="Proteomes" id="UP000036681">
    <property type="component" value="Unplaced"/>
</dbReference>
<evidence type="ECO:0000313" key="2">
    <source>
        <dbReference type="WBParaSite" id="ALUE_0000837501-mRNA-1"/>
    </source>
</evidence>
<organism evidence="1 2">
    <name type="scientific">Ascaris lumbricoides</name>
    <name type="common">Giant roundworm</name>
    <dbReference type="NCBI Taxonomy" id="6252"/>
    <lineage>
        <taxon>Eukaryota</taxon>
        <taxon>Metazoa</taxon>
        <taxon>Ecdysozoa</taxon>
        <taxon>Nematoda</taxon>
        <taxon>Chromadorea</taxon>
        <taxon>Rhabditida</taxon>
        <taxon>Spirurina</taxon>
        <taxon>Ascaridomorpha</taxon>
        <taxon>Ascaridoidea</taxon>
        <taxon>Ascarididae</taxon>
        <taxon>Ascaris</taxon>
    </lineage>
</organism>